<accession>A0A0J6CIW8</accession>
<name>A0A0J6CIW8_9BACL</name>
<sequence>MLLIIFVLLACSLGFFIYSYFVKDYAKEVKGQVDDVYINLMRELKTVKQRTEMLESKTKSVSGSHNE</sequence>
<proteinExistence type="predicted"/>
<organism evidence="1 2">
    <name type="scientific">Guptibacillus hwajinpoensis</name>
    <dbReference type="NCBI Taxonomy" id="208199"/>
    <lineage>
        <taxon>Bacteria</taxon>
        <taxon>Bacillati</taxon>
        <taxon>Bacillota</taxon>
        <taxon>Bacilli</taxon>
        <taxon>Bacillales</taxon>
        <taxon>Guptibacillaceae</taxon>
        <taxon>Guptibacillus</taxon>
    </lineage>
</organism>
<dbReference type="OrthoDB" id="2930039at2"/>
<dbReference type="EMBL" id="LELK01000009">
    <property type="protein sequence ID" value="KMM36151.1"/>
    <property type="molecule type" value="Genomic_DNA"/>
</dbReference>
<evidence type="ECO:0000313" key="1">
    <source>
        <dbReference type="EMBL" id="KMM36151.1"/>
    </source>
</evidence>
<dbReference type="RefSeq" id="WP_048313127.1">
    <property type="nucleotide sequence ID" value="NZ_CP119526.1"/>
</dbReference>
<reference evidence="1" key="1">
    <citation type="submission" date="2015-06" db="EMBL/GenBank/DDBJ databases">
        <authorList>
            <person name="Liu B."/>
            <person name="Wang J."/>
            <person name="Zhu Y."/>
            <person name="Liu G."/>
            <person name="Chen Q."/>
            <person name="Zheng C."/>
            <person name="Che J."/>
            <person name="Ge C."/>
            <person name="Shi H."/>
            <person name="Pan Z."/>
            <person name="Liu X."/>
        </authorList>
    </citation>
    <scope>NUCLEOTIDE SEQUENCE [LARGE SCALE GENOMIC DNA]</scope>
    <source>
        <strain evidence="1">DSM 16346</strain>
    </source>
</reference>
<dbReference type="AlphaFoldDB" id="A0A0J6CIW8"/>
<dbReference type="GeneID" id="301327957"/>
<protein>
    <submittedName>
        <fullName evidence="1">Uncharacterized protein</fullName>
    </submittedName>
</protein>
<keyword evidence="2" id="KW-1185">Reference proteome</keyword>
<dbReference type="Proteomes" id="UP000035996">
    <property type="component" value="Unassembled WGS sequence"/>
</dbReference>
<evidence type="ECO:0000313" key="2">
    <source>
        <dbReference type="Proteomes" id="UP000035996"/>
    </source>
</evidence>
<comment type="caution">
    <text evidence="1">The sequence shown here is derived from an EMBL/GenBank/DDBJ whole genome shotgun (WGS) entry which is preliminary data.</text>
</comment>
<dbReference type="STRING" id="157733.AB986_18660"/>
<gene>
    <name evidence="1" type="ORF">AB986_18660</name>
</gene>